<dbReference type="Proteomes" id="UP000001940">
    <property type="component" value="Chromosome V"/>
</dbReference>
<dbReference type="Pfam" id="PF02171">
    <property type="entry name" value="Piwi"/>
    <property type="match status" value="1"/>
</dbReference>
<organism evidence="2 3">
    <name type="scientific">Caenorhabditis elegans</name>
    <dbReference type="NCBI Taxonomy" id="6239"/>
    <lineage>
        <taxon>Eukaryota</taxon>
        <taxon>Metazoa</taxon>
        <taxon>Ecdysozoa</taxon>
        <taxon>Nematoda</taxon>
        <taxon>Chromadorea</taxon>
        <taxon>Rhabditida</taxon>
        <taxon>Rhabditina</taxon>
        <taxon>Rhabditomorpha</taxon>
        <taxon>Rhabditoidea</taxon>
        <taxon>Rhabditidae</taxon>
        <taxon>Peloderinae</taxon>
        <taxon>Caenorhabditis</taxon>
    </lineage>
</organism>
<dbReference type="AGR" id="WB:WBGene00019971"/>
<dbReference type="OrthoDB" id="5971213at2759"/>
<dbReference type="SMR" id="A0A0K3ASS5"/>
<gene>
    <name evidence="2 4" type="primary">ergo-1</name>
    <name evidence="2" type="ORF">CELE_R09A1.1</name>
    <name evidence="4" type="ORF">R09A1.1</name>
</gene>
<feature type="domain" description="Piwi" evidence="1">
    <location>
        <begin position="86"/>
        <end position="393"/>
    </location>
</feature>
<name>A0A0K3ASS5_CAEEL</name>
<dbReference type="InterPro" id="IPR012337">
    <property type="entry name" value="RNaseH-like_sf"/>
</dbReference>
<evidence type="ECO:0000313" key="2">
    <source>
        <dbReference type="EMBL" id="CTQ86864.1"/>
    </source>
</evidence>
<dbReference type="CTD" id="178602"/>
<dbReference type="Gene3D" id="3.30.420.10">
    <property type="entry name" value="Ribonuclease H-like superfamily/Ribonuclease H"/>
    <property type="match status" value="1"/>
</dbReference>
<proteinExistence type="evidence at protein level"/>
<dbReference type="GO" id="GO:0003676">
    <property type="term" value="F:nucleic acid binding"/>
    <property type="evidence" value="ECO:0007669"/>
    <property type="project" value="InterPro"/>
</dbReference>
<evidence type="ECO:0000259" key="1">
    <source>
        <dbReference type="PROSITE" id="PS50822"/>
    </source>
</evidence>
<dbReference type="SMART" id="SM00950">
    <property type="entry name" value="Piwi"/>
    <property type="match status" value="1"/>
</dbReference>
<reference evidence="2 3" key="1">
    <citation type="journal article" date="1998" name="Science">
        <title>Genome sequence of the nematode C. elegans: a platform for investigating biology.</title>
        <authorList>
            <consortium name="The C. elegans sequencing consortium"/>
            <person name="Sulson J.E."/>
            <person name="Waterston R."/>
        </authorList>
    </citation>
    <scope>NUCLEOTIDE SEQUENCE [LARGE SCALE GENOMIC DNA]</scope>
    <source>
        <strain evidence="2 3">Bristol N2</strain>
    </source>
</reference>
<dbReference type="RefSeq" id="NP_001300165.1">
    <property type="nucleotide sequence ID" value="NM_001313236.3"/>
</dbReference>
<keyword evidence="3" id="KW-1185">Reference proteome</keyword>
<dbReference type="WormBase" id="R09A1.1c">
    <property type="protein sequence ID" value="CE50813"/>
    <property type="gene ID" value="WBGene00019971"/>
    <property type="gene designation" value="ergo-1"/>
</dbReference>
<evidence type="ECO:0000313" key="3">
    <source>
        <dbReference type="Proteomes" id="UP000001940"/>
    </source>
</evidence>
<dbReference type="GeneID" id="178602"/>
<protein>
    <submittedName>
        <fullName evidence="2">Piwi domain-containing protein</fullName>
    </submittedName>
</protein>
<dbReference type="ExpressionAtlas" id="A0A0K3ASS5">
    <property type="expression patterns" value="baseline and differential"/>
</dbReference>
<dbReference type="PANTHER" id="PTHR22891">
    <property type="entry name" value="EUKARYOTIC TRANSLATION INITIATION FACTOR 2C"/>
    <property type="match status" value="1"/>
</dbReference>
<evidence type="ECO:0000313" key="4">
    <source>
        <dbReference type="WormBase" id="R09A1.1c"/>
    </source>
</evidence>
<keyword evidence="5" id="KW-1267">Proteomics identification</keyword>
<accession>A0A0K3ASS5</accession>
<dbReference type="InterPro" id="IPR036397">
    <property type="entry name" value="RNaseH_sf"/>
</dbReference>
<dbReference type="SUPFAM" id="SSF53098">
    <property type="entry name" value="Ribonuclease H-like"/>
    <property type="match status" value="1"/>
</dbReference>
<dbReference type="EMBL" id="BX284605">
    <property type="protein sequence ID" value="CTQ86864.1"/>
    <property type="molecule type" value="Genomic_DNA"/>
</dbReference>
<sequence length="433" mass="48865">MRAIEDSGQPVLWADENKHSAVIQGELQFNQNQHGIEVIEQFLQNIKSTIGEYERDGEVIVPIVFAVFQARATVYSGNNNEYNDYNVLKYLADNKYGIHTQGILEKSLGVVGPSPKNCALTRLMVEKVLGKVGTTHRKLERGGAHKTWTIFTDPAKPTLVLGIDVSHPSTRDRETGNVLQKMSAATVVGNIDLDVTEFRASSRIQDTGVECLIDFSKEIDERIGEFIDHTGKRPAHIVVYRDGLSEGDFQKYLFEERVCIEERCLKIDTSFQPSITYIVVTKRHHTQFFLEDPSQGYESQGYNVLPGTLIEDAVTTNKYYDFFLSTQIGNEGCFRPTHYYVLHDTWTGKPDSFWPTVTHALTYNFCRSTTTVALPAPVLYAHLAAKRAKETLDGINTYKSVNNIYCDLESFGDLCEVNKDMNVNEKLEGMTFV</sequence>
<dbReference type="InterPro" id="IPR003165">
    <property type="entry name" value="Piwi"/>
</dbReference>
<dbReference type="AlphaFoldDB" id="A0A0K3ASS5"/>
<evidence type="ECO:0007829" key="5">
    <source>
        <dbReference type="PeptideAtlas" id="A0A0K3ASS5"/>
    </source>
</evidence>
<dbReference type="Bgee" id="WBGene00019971">
    <property type="expression patterns" value="Expressed in embryo and 4 other cell types or tissues"/>
</dbReference>
<dbReference type="PROSITE" id="PS50822">
    <property type="entry name" value="PIWI"/>
    <property type="match status" value="1"/>
</dbReference>